<keyword evidence="2" id="KW-1185">Reference proteome</keyword>
<comment type="caution">
    <text evidence="1">The sequence shown here is derived from an EMBL/GenBank/DDBJ whole genome shotgun (WGS) entry which is preliminary data.</text>
</comment>
<dbReference type="Proteomes" id="UP000014216">
    <property type="component" value="Unassembled WGS sequence"/>
</dbReference>
<sequence>MEKAKDLLEHIYLSEIIIKRQNSRPDMNLDDLLNAEGLTRADLES</sequence>
<gene>
    <name evidence="1" type="ORF">Dpo_13c00140</name>
</gene>
<accession>S0G1M6</accession>
<evidence type="ECO:0000313" key="2">
    <source>
        <dbReference type="Proteomes" id="UP000014216"/>
    </source>
</evidence>
<proteinExistence type="predicted"/>
<organism evidence="1 2">
    <name type="scientific">Desulfotignum phosphitoxidans DSM 13687</name>
    <dbReference type="NCBI Taxonomy" id="1286635"/>
    <lineage>
        <taxon>Bacteria</taxon>
        <taxon>Pseudomonadati</taxon>
        <taxon>Thermodesulfobacteriota</taxon>
        <taxon>Desulfobacteria</taxon>
        <taxon>Desulfobacterales</taxon>
        <taxon>Desulfobacteraceae</taxon>
        <taxon>Desulfotignum</taxon>
    </lineage>
</organism>
<protein>
    <submittedName>
        <fullName evidence="1">Uncharacterized protein</fullName>
    </submittedName>
</protein>
<reference evidence="1 2" key="1">
    <citation type="journal article" date="2013" name="Genome Announc.">
        <title>Draft Genome Sequence of Desulfotignum phosphitoxidans DSM 13687 Strain FiPS-3.</title>
        <authorList>
            <person name="Poehlein A."/>
            <person name="Daniel R."/>
            <person name="Simeonova D.D."/>
        </authorList>
    </citation>
    <scope>NUCLEOTIDE SEQUENCE [LARGE SCALE GENOMIC DNA]</scope>
    <source>
        <strain evidence="1 2">DSM 13687</strain>
    </source>
</reference>
<dbReference type="EMBL" id="APJX01000013">
    <property type="protein sequence ID" value="EMS77616.1"/>
    <property type="molecule type" value="Genomic_DNA"/>
</dbReference>
<evidence type="ECO:0000313" key="1">
    <source>
        <dbReference type="EMBL" id="EMS77616.1"/>
    </source>
</evidence>
<dbReference type="AlphaFoldDB" id="S0G1M6"/>
<name>S0G1M6_9BACT</name>